<keyword evidence="3" id="KW-0238">DNA-binding</keyword>
<dbReference type="Pfam" id="PF00126">
    <property type="entry name" value="HTH_1"/>
    <property type="match status" value="1"/>
</dbReference>
<dbReference type="EMBL" id="CP064781">
    <property type="protein sequence ID" value="QRJ63939.1"/>
    <property type="molecule type" value="Genomic_DNA"/>
</dbReference>
<dbReference type="InterPro" id="IPR058163">
    <property type="entry name" value="LysR-type_TF_proteobact-type"/>
</dbReference>
<dbReference type="InterPro" id="IPR036390">
    <property type="entry name" value="WH_DNA-bd_sf"/>
</dbReference>
<evidence type="ECO:0000256" key="1">
    <source>
        <dbReference type="ARBA" id="ARBA00009437"/>
    </source>
</evidence>
<dbReference type="InterPro" id="IPR005119">
    <property type="entry name" value="LysR_subst-bd"/>
</dbReference>
<dbReference type="FunFam" id="1.10.10.10:FF:000001">
    <property type="entry name" value="LysR family transcriptional regulator"/>
    <property type="match status" value="1"/>
</dbReference>
<dbReference type="Pfam" id="PF03466">
    <property type="entry name" value="LysR_substrate"/>
    <property type="match status" value="1"/>
</dbReference>
<evidence type="ECO:0000256" key="4">
    <source>
        <dbReference type="ARBA" id="ARBA00023163"/>
    </source>
</evidence>
<dbReference type="CDD" id="cd08422">
    <property type="entry name" value="PBP2_CrgA_like"/>
    <property type="match status" value="1"/>
</dbReference>
<gene>
    <name evidence="6" type="ORF">IWH25_00840</name>
</gene>
<evidence type="ECO:0000256" key="2">
    <source>
        <dbReference type="ARBA" id="ARBA00023015"/>
    </source>
</evidence>
<dbReference type="RefSeq" id="WP_203387469.1">
    <property type="nucleotide sequence ID" value="NZ_CP064781.1"/>
</dbReference>
<dbReference type="PROSITE" id="PS50931">
    <property type="entry name" value="HTH_LYSR"/>
    <property type="match status" value="1"/>
</dbReference>
<proteinExistence type="inferred from homology"/>
<keyword evidence="4" id="KW-0804">Transcription</keyword>
<accession>A0A974SPB3</accession>
<evidence type="ECO:0000256" key="3">
    <source>
        <dbReference type="ARBA" id="ARBA00023125"/>
    </source>
</evidence>
<dbReference type="GO" id="GO:0043565">
    <property type="term" value="F:sequence-specific DNA binding"/>
    <property type="evidence" value="ECO:0007669"/>
    <property type="project" value="TreeGrafter"/>
</dbReference>
<dbReference type="Gene3D" id="1.10.10.10">
    <property type="entry name" value="Winged helix-like DNA-binding domain superfamily/Winged helix DNA-binding domain"/>
    <property type="match status" value="1"/>
</dbReference>
<dbReference type="InterPro" id="IPR036388">
    <property type="entry name" value="WH-like_DNA-bd_sf"/>
</dbReference>
<dbReference type="AlphaFoldDB" id="A0A974SPB3"/>
<dbReference type="PANTHER" id="PTHR30537:SF5">
    <property type="entry name" value="HTH-TYPE TRANSCRIPTIONAL ACTIVATOR TTDR-RELATED"/>
    <property type="match status" value="1"/>
</dbReference>
<comment type="similarity">
    <text evidence="1">Belongs to the LysR transcriptional regulatory family.</text>
</comment>
<sequence length="322" mass="35670">MDRLESMQMFRRVAEMGSFSAVARQLDVARSVVTRQVAALEAHLGVKLIARSTRRLNLTAAGLAYLEKCREILSLVEAAESDLAAEGQVPRGHIRISVPFSFGLRHLTPLLLDFGTLYPEITLEVDYTDRRVNLIEEGIDLAIRITRRLAPQDVARRISVCRMLVVAADDYLRRRGEPRRPEELIDHECFGYVPAAPSSWPFVVDGETRAFPIRSRLLANNGDALLDAAIRGLGITSAPSFIAAAAVEAGSVRPILTDYAQPELGIYAVFPGNRYVPRRVRVLVDYLAERIGPEPYWDALPLFRTAPQATLLGGGGRRARGR</sequence>
<evidence type="ECO:0000313" key="7">
    <source>
        <dbReference type="Proteomes" id="UP000663444"/>
    </source>
</evidence>
<protein>
    <submittedName>
        <fullName evidence="6">LysR family transcriptional regulator</fullName>
    </submittedName>
</protein>
<dbReference type="SUPFAM" id="SSF53850">
    <property type="entry name" value="Periplasmic binding protein-like II"/>
    <property type="match status" value="1"/>
</dbReference>
<dbReference type="SUPFAM" id="SSF46785">
    <property type="entry name" value="Winged helix' DNA-binding domain"/>
    <property type="match status" value="1"/>
</dbReference>
<dbReference type="GO" id="GO:0003700">
    <property type="term" value="F:DNA-binding transcription factor activity"/>
    <property type="evidence" value="ECO:0007669"/>
    <property type="project" value="InterPro"/>
</dbReference>
<dbReference type="Proteomes" id="UP000663444">
    <property type="component" value="Chromosome"/>
</dbReference>
<dbReference type="GO" id="GO:0006351">
    <property type="term" value="P:DNA-templated transcription"/>
    <property type="evidence" value="ECO:0007669"/>
    <property type="project" value="TreeGrafter"/>
</dbReference>
<reference evidence="6" key="1">
    <citation type="submission" date="2020-11" db="EMBL/GenBank/DDBJ databases">
        <title>Azospira restricta DSM 18626 genome sequence.</title>
        <authorList>
            <person name="Moe W.M."/>
        </authorList>
    </citation>
    <scope>NUCLEOTIDE SEQUENCE</scope>
    <source>
        <strain evidence="6">DSM 18626</strain>
    </source>
</reference>
<dbReference type="KEGG" id="ares:IWH25_00840"/>
<dbReference type="InterPro" id="IPR000847">
    <property type="entry name" value="LysR_HTH_N"/>
</dbReference>
<keyword evidence="7" id="KW-1185">Reference proteome</keyword>
<evidence type="ECO:0000313" key="6">
    <source>
        <dbReference type="EMBL" id="QRJ63939.1"/>
    </source>
</evidence>
<keyword evidence="2" id="KW-0805">Transcription regulation</keyword>
<organism evidence="6 7">
    <name type="scientific">Azospira restricta</name>
    <dbReference type="NCBI Taxonomy" id="404405"/>
    <lineage>
        <taxon>Bacteria</taxon>
        <taxon>Pseudomonadati</taxon>
        <taxon>Pseudomonadota</taxon>
        <taxon>Betaproteobacteria</taxon>
        <taxon>Rhodocyclales</taxon>
        <taxon>Rhodocyclaceae</taxon>
        <taxon>Azospira</taxon>
    </lineage>
</organism>
<evidence type="ECO:0000259" key="5">
    <source>
        <dbReference type="PROSITE" id="PS50931"/>
    </source>
</evidence>
<name>A0A974SPB3_9RHOO</name>
<dbReference type="PANTHER" id="PTHR30537">
    <property type="entry name" value="HTH-TYPE TRANSCRIPTIONAL REGULATOR"/>
    <property type="match status" value="1"/>
</dbReference>
<dbReference type="Gene3D" id="3.40.190.290">
    <property type="match status" value="1"/>
</dbReference>
<feature type="domain" description="HTH lysR-type" evidence="5">
    <location>
        <begin position="1"/>
        <end position="59"/>
    </location>
</feature>